<organism evidence="3 4">
    <name type="scientific">Orchesella cincta</name>
    <name type="common">Springtail</name>
    <name type="synonym">Podura cincta</name>
    <dbReference type="NCBI Taxonomy" id="48709"/>
    <lineage>
        <taxon>Eukaryota</taxon>
        <taxon>Metazoa</taxon>
        <taxon>Ecdysozoa</taxon>
        <taxon>Arthropoda</taxon>
        <taxon>Hexapoda</taxon>
        <taxon>Collembola</taxon>
        <taxon>Entomobryomorpha</taxon>
        <taxon>Entomobryoidea</taxon>
        <taxon>Orchesellidae</taxon>
        <taxon>Orchesellinae</taxon>
        <taxon>Orchesella</taxon>
    </lineage>
</organism>
<dbReference type="OrthoDB" id="191150at2759"/>
<name>A0A1D2N1H0_ORCCI</name>
<keyword evidence="2" id="KW-0564">Palmitate</keyword>
<feature type="transmembrane region" description="Helical" evidence="2">
    <location>
        <begin position="258"/>
        <end position="281"/>
    </location>
</feature>
<keyword evidence="2" id="KW-0449">Lipoprotein</keyword>
<comment type="caution">
    <text evidence="3">The sequence shown here is derived from an EMBL/GenBank/DDBJ whole genome shotgun (WGS) entry which is preliminary data.</text>
</comment>
<reference evidence="3 4" key="1">
    <citation type="journal article" date="2016" name="Genome Biol. Evol.">
        <title>Gene Family Evolution Reflects Adaptation to Soil Environmental Stressors in the Genome of the Collembolan Orchesella cincta.</title>
        <authorList>
            <person name="Faddeeva-Vakhrusheva A."/>
            <person name="Derks M.F."/>
            <person name="Anvar S.Y."/>
            <person name="Agamennone V."/>
            <person name="Suring W."/>
            <person name="Smit S."/>
            <person name="van Straalen N.M."/>
            <person name="Roelofs D."/>
        </authorList>
    </citation>
    <scope>NUCLEOTIDE SEQUENCE [LARGE SCALE GENOMIC DNA]</scope>
    <source>
        <tissue evidence="3">Mixed pool</tissue>
    </source>
</reference>
<dbReference type="InterPro" id="IPR005552">
    <property type="entry name" value="Scramblase"/>
</dbReference>
<dbReference type="GO" id="GO:0005886">
    <property type="term" value="C:plasma membrane"/>
    <property type="evidence" value="ECO:0007669"/>
    <property type="project" value="TreeGrafter"/>
</dbReference>
<dbReference type="AlphaFoldDB" id="A0A1D2N1H0"/>
<protein>
    <recommendedName>
        <fullName evidence="2">Phospholipid scramblase</fullName>
    </recommendedName>
</protein>
<dbReference type="PANTHER" id="PTHR23248:SF9">
    <property type="entry name" value="PHOSPHOLIPID SCRAMBLASE"/>
    <property type="match status" value="1"/>
</dbReference>
<proteinExistence type="inferred from homology"/>
<gene>
    <name evidence="3" type="ORF">Ocin01_07526</name>
</gene>
<keyword evidence="2" id="KW-0106">Calcium</keyword>
<comment type="cofactor">
    <cofactor evidence="2">
        <name>Ca(2+)</name>
        <dbReference type="ChEBI" id="CHEBI:29108"/>
    </cofactor>
</comment>
<keyword evidence="4" id="KW-1185">Reference proteome</keyword>
<dbReference type="PANTHER" id="PTHR23248">
    <property type="entry name" value="PHOSPHOLIPID SCRAMBLASE-RELATED"/>
    <property type="match status" value="1"/>
</dbReference>
<comment type="similarity">
    <text evidence="1 2">Belongs to the phospholipid scramblase family.</text>
</comment>
<sequence>MKPGSSRISQIFREENAKGTDKKAIMLKKSTSSIRSESGFHHAIEALLSLENASVIFMQRLLDYEEIQAAGIRFHEDTVDLAYQILNVQGTLLFLMEQHKIKCSAFIVYTKRSFENILYDVHGTVVLKFVGPSVIMSRMVSRMTITDNDDRLLGYVKEFGKRVNYSVYNARGERLFLVVSNSYIPSSSTPFSILYRGQNIGVIKFGWKHVYHDLPYIDYETTGVEFPADMDEREKALLIGCMMLIEFSWYSPLTKLRLSMLLVGLILASLGIIVIFFPFFVESTTQDPETASFFKVQRR</sequence>
<dbReference type="Pfam" id="PF03803">
    <property type="entry name" value="Scramblase"/>
    <property type="match status" value="1"/>
</dbReference>
<dbReference type="EMBL" id="LJIJ01000296">
    <property type="protein sequence ID" value="ODM99146.1"/>
    <property type="molecule type" value="Genomic_DNA"/>
</dbReference>
<dbReference type="Proteomes" id="UP000094527">
    <property type="component" value="Unassembled WGS sequence"/>
</dbReference>
<keyword evidence="2" id="KW-0472">Membrane</keyword>
<dbReference type="GO" id="GO:0017128">
    <property type="term" value="F:phospholipid scramblase activity"/>
    <property type="evidence" value="ECO:0007669"/>
    <property type="project" value="InterPro"/>
</dbReference>
<evidence type="ECO:0000313" key="4">
    <source>
        <dbReference type="Proteomes" id="UP000094527"/>
    </source>
</evidence>
<evidence type="ECO:0000256" key="1">
    <source>
        <dbReference type="ARBA" id="ARBA00005350"/>
    </source>
</evidence>
<keyword evidence="2" id="KW-0812">Transmembrane</keyword>
<evidence type="ECO:0000256" key="2">
    <source>
        <dbReference type="RuleBase" id="RU363116"/>
    </source>
</evidence>
<accession>A0A1D2N1H0</accession>
<evidence type="ECO:0000313" key="3">
    <source>
        <dbReference type="EMBL" id="ODM99146.1"/>
    </source>
</evidence>
<keyword evidence="2" id="KW-1133">Transmembrane helix</keyword>
<comment type="function">
    <text evidence="2">May mediate accelerated ATP-independent bidirectional transbilayer migration of phospholipids upon binding calcium ions that results in a loss of phospholipid asymmetry in the plasma membrane.</text>
</comment>